<feature type="domain" description="HTH lysR-type" evidence="5">
    <location>
        <begin position="1"/>
        <end position="58"/>
    </location>
</feature>
<dbReference type="Gene3D" id="1.10.10.10">
    <property type="entry name" value="Winged helix-like DNA-binding domain superfamily/Winged helix DNA-binding domain"/>
    <property type="match status" value="1"/>
</dbReference>
<protein>
    <submittedName>
        <fullName evidence="6">DNA-binding transcriptional LysR family regulator</fullName>
    </submittedName>
</protein>
<dbReference type="RefSeq" id="WP_253779017.1">
    <property type="nucleotide sequence ID" value="NZ_BAAAVE010000011.1"/>
</dbReference>
<evidence type="ECO:0000256" key="1">
    <source>
        <dbReference type="ARBA" id="ARBA00009437"/>
    </source>
</evidence>
<dbReference type="PROSITE" id="PS50931">
    <property type="entry name" value="HTH_LYSR"/>
    <property type="match status" value="1"/>
</dbReference>
<comment type="similarity">
    <text evidence="1">Belongs to the LysR transcriptional regulatory family.</text>
</comment>
<accession>A0ABT1KDH6</accession>
<reference evidence="6 7" key="1">
    <citation type="submission" date="2022-06" db="EMBL/GenBank/DDBJ databases">
        <title>Sequencing the genomes of 1000 actinobacteria strains.</title>
        <authorList>
            <person name="Klenk H.-P."/>
        </authorList>
    </citation>
    <scope>NUCLEOTIDE SEQUENCE [LARGE SCALE GENOMIC DNA]</scope>
    <source>
        <strain evidence="6 7">DSM 44170</strain>
    </source>
</reference>
<evidence type="ECO:0000256" key="3">
    <source>
        <dbReference type="ARBA" id="ARBA00023125"/>
    </source>
</evidence>
<dbReference type="InterPro" id="IPR036388">
    <property type="entry name" value="WH-like_DNA-bd_sf"/>
</dbReference>
<dbReference type="GO" id="GO:0003677">
    <property type="term" value="F:DNA binding"/>
    <property type="evidence" value="ECO:0007669"/>
    <property type="project" value="UniProtKB-KW"/>
</dbReference>
<dbReference type="PANTHER" id="PTHR30346:SF28">
    <property type="entry name" value="HTH-TYPE TRANSCRIPTIONAL REGULATOR CYNR"/>
    <property type="match status" value="1"/>
</dbReference>
<keyword evidence="2" id="KW-0805">Transcription regulation</keyword>
<dbReference type="SUPFAM" id="SSF46785">
    <property type="entry name" value="Winged helix' DNA-binding domain"/>
    <property type="match status" value="1"/>
</dbReference>
<keyword evidence="3 6" id="KW-0238">DNA-binding</keyword>
<keyword evidence="7" id="KW-1185">Reference proteome</keyword>
<sequence length="302" mass="32933">MDVQTLRWFLSLCDTENMRDTAALEGVNQSTLSRALARLEADLGVELFHRRGRRLAVNRFGALLREHAARAVADLDDARRRVDALANPDTGLIRLGFLHSVGRWLVPQILRDYRAVTPGIRFELRQGFARELLAWLHDGDIDAALVTPPPPGSGARWHRLREQRLCIALPADHPLAAVPALTLRDVRAEPFVAFSPTTDLRRAIDALCQEAGFEPVIAFESEEIATVRGLIAAGLGVGILPLPATPEVDDPAYRPLVPAQHRPIGLVWNPPPHPTAAVACFVEHLTRAPAGGGSHAAVVGTR</sequence>
<dbReference type="Pfam" id="PF00126">
    <property type="entry name" value="HTH_1"/>
    <property type="match status" value="1"/>
</dbReference>
<dbReference type="InterPro" id="IPR036390">
    <property type="entry name" value="WH_DNA-bd_sf"/>
</dbReference>
<name>A0ABT1KDH6_9ACTN</name>
<evidence type="ECO:0000259" key="5">
    <source>
        <dbReference type="PROSITE" id="PS50931"/>
    </source>
</evidence>
<comment type="caution">
    <text evidence="6">The sequence shown here is derived from an EMBL/GenBank/DDBJ whole genome shotgun (WGS) entry which is preliminary data.</text>
</comment>
<dbReference type="InterPro" id="IPR005119">
    <property type="entry name" value="LysR_subst-bd"/>
</dbReference>
<dbReference type="SUPFAM" id="SSF53850">
    <property type="entry name" value="Periplasmic binding protein-like II"/>
    <property type="match status" value="1"/>
</dbReference>
<organism evidence="6 7">
    <name type="scientific">Nonomuraea roseoviolacea subsp. carminata</name>
    <dbReference type="NCBI Taxonomy" id="160689"/>
    <lineage>
        <taxon>Bacteria</taxon>
        <taxon>Bacillati</taxon>
        <taxon>Actinomycetota</taxon>
        <taxon>Actinomycetes</taxon>
        <taxon>Streptosporangiales</taxon>
        <taxon>Streptosporangiaceae</taxon>
        <taxon>Nonomuraea</taxon>
    </lineage>
</organism>
<dbReference type="PANTHER" id="PTHR30346">
    <property type="entry name" value="TRANSCRIPTIONAL DUAL REGULATOR HCAR-RELATED"/>
    <property type="match status" value="1"/>
</dbReference>
<dbReference type="InterPro" id="IPR000847">
    <property type="entry name" value="LysR_HTH_N"/>
</dbReference>
<dbReference type="Gene3D" id="3.40.190.290">
    <property type="match status" value="1"/>
</dbReference>
<dbReference type="Pfam" id="PF03466">
    <property type="entry name" value="LysR_substrate"/>
    <property type="match status" value="1"/>
</dbReference>
<dbReference type="Proteomes" id="UP001320766">
    <property type="component" value="Unassembled WGS sequence"/>
</dbReference>
<evidence type="ECO:0000313" key="6">
    <source>
        <dbReference type="EMBL" id="MCP2352067.1"/>
    </source>
</evidence>
<gene>
    <name evidence="6" type="ORF">HD595_008189</name>
</gene>
<evidence type="ECO:0000256" key="4">
    <source>
        <dbReference type="ARBA" id="ARBA00023163"/>
    </source>
</evidence>
<evidence type="ECO:0000313" key="7">
    <source>
        <dbReference type="Proteomes" id="UP001320766"/>
    </source>
</evidence>
<proteinExistence type="inferred from homology"/>
<dbReference type="EMBL" id="JAMZEC010000001">
    <property type="protein sequence ID" value="MCP2352067.1"/>
    <property type="molecule type" value="Genomic_DNA"/>
</dbReference>
<evidence type="ECO:0000256" key="2">
    <source>
        <dbReference type="ARBA" id="ARBA00023015"/>
    </source>
</evidence>
<keyword evidence="4" id="KW-0804">Transcription</keyword>